<sequence>MQLLFPPFLPALSPLLPLSHPAPSPQFSLLFFLLSHLSSLFPTQPPLPSSPSSSSCSLTTPPSFPLSPLSPVLPPLLPTLSPLLPLSHPSPLPSSFLPALSPLIPLSHPVPLLSSSSYSPCTQPPLSSSPSSHLFYLGYSCHVCLPSHYDTCPNYQKKNDPDKIITYPTYLAPYPFIPPLTNNNNNPSFHSQ</sequence>
<dbReference type="AlphaFoldDB" id="A0AAE1FI91"/>
<name>A0AAE1FI91_PETCI</name>
<dbReference type="EMBL" id="JAWQEG010002131">
    <property type="protein sequence ID" value="KAK3874171.1"/>
    <property type="molecule type" value="Genomic_DNA"/>
</dbReference>
<proteinExistence type="predicted"/>
<protein>
    <submittedName>
        <fullName evidence="1">Uncharacterized protein</fullName>
    </submittedName>
</protein>
<evidence type="ECO:0000313" key="1">
    <source>
        <dbReference type="EMBL" id="KAK3874171.1"/>
    </source>
</evidence>
<accession>A0AAE1FI91</accession>
<organism evidence="1 2">
    <name type="scientific">Petrolisthes cinctipes</name>
    <name type="common">Flat porcelain crab</name>
    <dbReference type="NCBI Taxonomy" id="88211"/>
    <lineage>
        <taxon>Eukaryota</taxon>
        <taxon>Metazoa</taxon>
        <taxon>Ecdysozoa</taxon>
        <taxon>Arthropoda</taxon>
        <taxon>Crustacea</taxon>
        <taxon>Multicrustacea</taxon>
        <taxon>Malacostraca</taxon>
        <taxon>Eumalacostraca</taxon>
        <taxon>Eucarida</taxon>
        <taxon>Decapoda</taxon>
        <taxon>Pleocyemata</taxon>
        <taxon>Anomura</taxon>
        <taxon>Galatheoidea</taxon>
        <taxon>Porcellanidae</taxon>
        <taxon>Petrolisthes</taxon>
    </lineage>
</organism>
<gene>
    <name evidence="1" type="ORF">Pcinc_020880</name>
</gene>
<keyword evidence="2" id="KW-1185">Reference proteome</keyword>
<dbReference type="Proteomes" id="UP001286313">
    <property type="component" value="Unassembled WGS sequence"/>
</dbReference>
<comment type="caution">
    <text evidence="1">The sequence shown here is derived from an EMBL/GenBank/DDBJ whole genome shotgun (WGS) entry which is preliminary data.</text>
</comment>
<reference evidence="1" key="1">
    <citation type="submission" date="2023-10" db="EMBL/GenBank/DDBJ databases">
        <title>Genome assemblies of two species of porcelain crab, Petrolisthes cinctipes and Petrolisthes manimaculis (Anomura: Porcellanidae).</title>
        <authorList>
            <person name="Angst P."/>
        </authorList>
    </citation>
    <scope>NUCLEOTIDE SEQUENCE</scope>
    <source>
        <strain evidence="1">PB745_01</strain>
        <tissue evidence="1">Gill</tissue>
    </source>
</reference>
<evidence type="ECO:0000313" key="2">
    <source>
        <dbReference type="Proteomes" id="UP001286313"/>
    </source>
</evidence>